<organism evidence="1 2">
    <name type="scientific">Penicillium chermesinum</name>
    <dbReference type="NCBI Taxonomy" id="63820"/>
    <lineage>
        <taxon>Eukaryota</taxon>
        <taxon>Fungi</taxon>
        <taxon>Dikarya</taxon>
        <taxon>Ascomycota</taxon>
        <taxon>Pezizomycotina</taxon>
        <taxon>Eurotiomycetes</taxon>
        <taxon>Eurotiomycetidae</taxon>
        <taxon>Eurotiales</taxon>
        <taxon>Aspergillaceae</taxon>
        <taxon>Penicillium</taxon>
    </lineage>
</organism>
<evidence type="ECO:0000313" key="2">
    <source>
        <dbReference type="Proteomes" id="UP001150941"/>
    </source>
</evidence>
<dbReference type="RefSeq" id="XP_058330822.1">
    <property type="nucleotide sequence ID" value="XM_058475082.1"/>
</dbReference>
<dbReference type="Proteomes" id="UP001150941">
    <property type="component" value="Unassembled WGS sequence"/>
</dbReference>
<dbReference type="OrthoDB" id="4360110at2759"/>
<comment type="caution">
    <text evidence="1">The sequence shown here is derived from an EMBL/GenBank/DDBJ whole genome shotgun (WGS) entry which is preliminary data.</text>
</comment>
<protein>
    <submittedName>
        <fullName evidence="1">Uncharacterized protein</fullName>
    </submittedName>
</protein>
<reference evidence="1" key="2">
    <citation type="journal article" date="2023" name="IMA Fungus">
        <title>Comparative genomic study of the Penicillium genus elucidates a diverse pangenome and 15 lateral gene transfer events.</title>
        <authorList>
            <person name="Petersen C."/>
            <person name="Sorensen T."/>
            <person name="Nielsen M.R."/>
            <person name="Sondergaard T.E."/>
            <person name="Sorensen J.L."/>
            <person name="Fitzpatrick D.A."/>
            <person name="Frisvad J.C."/>
            <person name="Nielsen K.L."/>
        </authorList>
    </citation>
    <scope>NUCLEOTIDE SEQUENCE</scope>
    <source>
        <strain evidence="1">IBT 19713</strain>
    </source>
</reference>
<dbReference type="AlphaFoldDB" id="A0A9W9P0H1"/>
<proteinExistence type="predicted"/>
<gene>
    <name evidence="1" type="ORF">N7468_005786</name>
</gene>
<keyword evidence="2" id="KW-1185">Reference proteome</keyword>
<reference evidence="1" key="1">
    <citation type="submission" date="2022-11" db="EMBL/GenBank/DDBJ databases">
        <authorList>
            <person name="Petersen C."/>
        </authorList>
    </citation>
    <scope>NUCLEOTIDE SEQUENCE</scope>
    <source>
        <strain evidence="1">IBT 19713</strain>
    </source>
</reference>
<accession>A0A9W9P0H1</accession>
<dbReference type="GeneID" id="83202385"/>
<evidence type="ECO:0000313" key="1">
    <source>
        <dbReference type="EMBL" id="KAJ5232830.1"/>
    </source>
</evidence>
<sequence>MRKQRESPVVRGIHGNLCSYLDGMVVRALDTAIEVLETSAVGALVVMGYCNWAVLGSHHKVFETVQGVRPVSRYSACEYEAEGNGARYARLVRALQPFGTLGGDGPHVTKKRVEMEKMYSVCRKQPESSVAWLADATRSLMEPRVLRKLVDVVHFEWDGDVGAVDYCP</sequence>
<name>A0A9W9P0H1_9EURO</name>
<dbReference type="EMBL" id="JAPQKS010000004">
    <property type="protein sequence ID" value="KAJ5232830.1"/>
    <property type="molecule type" value="Genomic_DNA"/>
</dbReference>